<sequence>MSRSNKNSTISFINHLSITSPPNLHYFSSSSRSPPPKSSASKQEQHPNFSITSPRVYRATVTADAAVDLLHLRHCRRRRRSVGKREWIAKKSRLALDTEYTLFSFLFDSDYVISKFEPVEREKCVRWRVEGQICLFSPLLQKWVQFHLENKELRFEYKEGGIEAIP</sequence>
<comment type="caution">
    <text evidence="2">The sequence shown here is derived from an EMBL/GenBank/DDBJ whole genome shotgun (WGS) entry which is preliminary data.</text>
</comment>
<protein>
    <submittedName>
        <fullName evidence="2">Uncharacterized protein</fullName>
    </submittedName>
</protein>
<dbReference type="EMBL" id="JAAIUW010000001">
    <property type="protein sequence ID" value="KAF7843640.1"/>
    <property type="molecule type" value="Genomic_DNA"/>
</dbReference>
<evidence type="ECO:0000313" key="3">
    <source>
        <dbReference type="Proteomes" id="UP000634136"/>
    </source>
</evidence>
<dbReference type="Proteomes" id="UP000634136">
    <property type="component" value="Unassembled WGS sequence"/>
</dbReference>
<feature type="region of interest" description="Disordered" evidence="1">
    <location>
        <begin position="26"/>
        <end position="47"/>
    </location>
</feature>
<name>A0A834XDY8_9FABA</name>
<evidence type="ECO:0000256" key="1">
    <source>
        <dbReference type="SAM" id="MobiDB-lite"/>
    </source>
</evidence>
<reference evidence="2" key="1">
    <citation type="submission" date="2020-09" db="EMBL/GenBank/DDBJ databases">
        <title>Genome-Enabled Discovery of Anthraquinone Biosynthesis in Senna tora.</title>
        <authorList>
            <person name="Kang S.-H."/>
            <person name="Pandey R.P."/>
            <person name="Lee C.-M."/>
            <person name="Sim J.-S."/>
            <person name="Jeong J.-T."/>
            <person name="Choi B.-S."/>
            <person name="Jung M."/>
            <person name="Ginzburg D."/>
            <person name="Zhao K."/>
            <person name="Won S.Y."/>
            <person name="Oh T.-J."/>
            <person name="Yu Y."/>
            <person name="Kim N.-H."/>
            <person name="Lee O.R."/>
            <person name="Lee T.-H."/>
            <person name="Bashyal P."/>
            <person name="Kim T.-S."/>
            <person name="Lee W.-H."/>
            <person name="Kawkins C."/>
            <person name="Kim C.-K."/>
            <person name="Kim J.S."/>
            <person name="Ahn B.O."/>
            <person name="Rhee S.Y."/>
            <person name="Sohng J.K."/>
        </authorList>
    </citation>
    <scope>NUCLEOTIDE SEQUENCE</scope>
    <source>
        <tissue evidence="2">Leaf</tissue>
    </source>
</reference>
<dbReference type="AlphaFoldDB" id="A0A834XDY8"/>
<gene>
    <name evidence="2" type="ORF">G2W53_000545</name>
</gene>
<evidence type="ECO:0000313" key="2">
    <source>
        <dbReference type="EMBL" id="KAF7843640.1"/>
    </source>
</evidence>
<proteinExistence type="predicted"/>
<keyword evidence="3" id="KW-1185">Reference proteome</keyword>
<accession>A0A834XDY8</accession>
<organism evidence="2 3">
    <name type="scientific">Senna tora</name>
    <dbReference type="NCBI Taxonomy" id="362788"/>
    <lineage>
        <taxon>Eukaryota</taxon>
        <taxon>Viridiplantae</taxon>
        <taxon>Streptophyta</taxon>
        <taxon>Embryophyta</taxon>
        <taxon>Tracheophyta</taxon>
        <taxon>Spermatophyta</taxon>
        <taxon>Magnoliopsida</taxon>
        <taxon>eudicotyledons</taxon>
        <taxon>Gunneridae</taxon>
        <taxon>Pentapetalae</taxon>
        <taxon>rosids</taxon>
        <taxon>fabids</taxon>
        <taxon>Fabales</taxon>
        <taxon>Fabaceae</taxon>
        <taxon>Caesalpinioideae</taxon>
        <taxon>Cassia clade</taxon>
        <taxon>Senna</taxon>
    </lineage>
</organism>